<evidence type="ECO:0000313" key="6">
    <source>
        <dbReference type="EMBL" id="VFQ94282.1"/>
    </source>
</evidence>
<keyword evidence="2 4" id="KW-0863">Zinc-finger</keyword>
<dbReference type="Pfam" id="PF13639">
    <property type="entry name" value="zf-RING_2"/>
    <property type="match status" value="1"/>
</dbReference>
<dbReference type="SMART" id="SM00184">
    <property type="entry name" value="RING"/>
    <property type="match status" value="1"/>
</dbReference>
<dbReference type="GO" id="GO:0005634">
    <property type="term" value="C:nucleus"/>
    <property type="evidence" value="ECO:0007669"/>
    <property type="project" value="TreeGrafter"/>
</dbReference>
<keyword evidence="3" id="KW-0862">Zinc</keyword>
<organism evidence="6 7">
    <name type="scientific">Cuscuta campestris</name>
    <dbReference type="NCBI Taxonomy" id="132261"/>
    <lineage>
        <taxon>Eukaryota</taxon>
        <taxon>Viridiplantae</taxon>
        <taxon>Streptophyta</taxon>
        <taxon>Embryophyta</taxon>
        <taxon>Tracheophyta</taxon>
        <taxon>Spermatophyta</taxon>
        <taxon>Magnoliopsida</taxon>
        <taxon>eudicotyledons</taxon>
        <taxon>Gunneridae</taxon>
        <taxon>Pentapetalae</taxon>
        <taxon>asterids</taxon>
        <taxon>lamiids</taxon>
        <taxon>Solanales</taxon>
        <taxon>Convolvulaceae</taxon>
        <taxon>Cuscuteae</taxon>
        <taxon>Cuscuta</taxon>
        <taxon>Cuscuta subgen. Grammica</taxon>
        <taxon>Cuscuta sect. Cleistogrammica</taxon>
    </lineage>
</organism>
<reference evidence="6 7" key="1">
    <citation type="submission" date="2018-04" db="EMBL/GenBank/DDBJ databases">
        <authorList>
            <person name="Vogel A."/>
        </authorList>
    </citation>
    <scope>NUCLEOTIDE SEQUENCE [LARGE SCALE GENOMIC DNA]</scope>
</reference>
<dbReference type="AlphaFoldDB" id="A0A484MZK6"/>
<dbReference type="GO" id="GO:0006511">
    <property type="term" value="P:ubiquitin-dependent protein catabolic process"/>
    <property type="evidence" value="ECO:0007669"/>
    <property type="project" value="TreeGrafter"/>
</dbReference>
<feature type="domain" description="RING-type" evidence="5">
    <location>
        <begin position="114"/>
        <end position="155"/>
    </location>
</feature>
<dbReference type="GO" id="GO:0008270">
    <property type="term" value="F:zinc ion binding"/>
    <property type="evidence" value="ECO:0007669"/>
    <property type="project" value="UniProtKB-KW"/>
</dbReference>
<evidence type="ECO:0000256" key="1">
    <source>
        <dbReference type="ARBA" id="ARBA00022723"/>
    </source>
</evidence>
<dbReference type="SUPFAM" id="SSF57850">
    <property type="entry name" value="RING/U-box"/>
    <property type="match status" value="1"/>
</dbReference>
<dbReference type="OrthoDB" id="3824970at2759"/>
<dbReference type="PROSITE" id="PS50089">
    <property type="entry name" value="ZF_RING_2"/>
    <property type="match status" value="1"/>
</dbReference>
<evidence type="ECO:0000259" key="5">
    <source>
        <dbReference type="PROSITE" id="PS50089"/>
    </source>
</evidence>
<gene>
    <name evidence="6" type="ORF">CCAM_LOCUS36058</name>
</gene>
<protein>
    <recommendedName>
        <fullName evidence="5">RING-type domain-containing protein</fullName>
    </recommendedName>
</protein>
<sequence>MGSRLFVEYWMMPHDAISLCASAVDFARKMGADRPHLDVIPVFVEIKVSTVQQAGEPIALTLERAIRPERLCPLYTNVFTMLPPVDPSLLLHVRSLPRIRVERVEQGSALMDLCDICSRGPTVGDQISNLKCGHAFHSHCVVRWLVRSNLCPTCDAQEHNLRIPKVNAPAEESLASLSVS</sequence>
<keyword evidence="1" id="KW-0479">Metal-binding</keyword>
<dbReference type="EMBL" id="OOIL02005264">
    <property type="protein sequence ID" value="VFQ94282.1"/>
    <property type="molecule type" value="Genomic_DNA"/>
</dbReference>
<accession>A0A484MZK6</accession>
<evidence type="ECO:0000313" key="7">
    <source>
        <dbReference type="Proteomes" id="UP000595140"/>
    </source>
</evidence>
<keyword evidence="7" id="KW-1185">Reference proteome</keyword>
<evidence type="ECO:0000256" key="4">
    <source>
        <dbReference type="PROSITE-ProRule" id="PRU00175"/>
    </source>
</evidence>
<dbReference type="GO" id="GO:0061630">
    <property type="term" value="F:ubiquitin protein ligase activity"/>
    <property type="evidence" value="ECO:0007669"/>
    <property type="project" value="TreeGrafter"/>
</dbReference>
<dbReference type="InterPro" id="IPR001841">
    <property type="entry name" value="Znf_RING"/>
</dbReference>
<dbReference type="PANTHER" id="PTHR45931">
    <property type="entry name" value="SI:CH211-59O9.10"/>
    <property type="match status" value="1"/>
</dbReference>
<evidence type="ECO:0000256" key="2">
    <source>
        <dbReference type="ARBA" id="ARBA00022771"/>
    </source>
</evidence>
<dbReference type="InterPro" id="IPR051834">
    <property type="entry name" value="RING_finger_E3_ligase"/>
</dbReference>
<proteinExistence type="predicted"/>
<name>A0A484MZK6_9ASTE</name>
<dbReference type="Gene3D" id="3.30.40.10">
    <property type="entry name" value="Zinc/RING finger domain, C3HC4 (zinc finger)"/>
    <property type="match status" value="1"/>
</dbReference>
<dbReference type="PANTHER" id="PTHR45931:SF16">
    <property type="entry name" value="RING_U-BOX SUPERFAMILY PROTEIN"/>
    <property type="match status" value="1"/>
</dbReference>
<evidence type="ECO:0000256" key="3">
    <source>
        <dbReference type="ARBA" id="ARBA00022833"/>
    </source>
</evidence>
<dbReference type="Proteomes" id="UP000595140">
    <property type="component" value="Unassembled WGS sequence"/>
</dbReference>
<dbReference type="InterPro" id="IPR013083">
    <property type="entry name" value="Znf_RING/FYVE/PHD"/>
</dbReference>